<feature type="domain" description="OLD protein-like TOPRIM" evidence="2">
    <location>
        <begin position="417"/>
        <end position="480"/>
    </location>
</feature>
<sequence>MKLTKVIINNFRSFGDSQVIGFNDQTVLIGNNSSGKTTVLQALSKLFSDKQNDRIIRKSDFHLPKGLRPGENSRTLFIETIFEFDELDGTAYSPAIPSFFEHFTVSQGDAKTFLRIRLESSWEDDGTVEGSIDTQIYYISSAEDIIKDEDKHRAPRKDLDKIRVLYVPASRTPEKELGNASGSMLSRLVNSINWTDDEIKEITNKIDELNNTFLSESGALTQINQEIQKSWKLYHEDNRFSQAELTINSSETAGALRQIALKFSPTTTEEAFTVSDLGDGLRSIFYFSLVDSILDIELEITKDREENPDNPRFKLIPPILTILAIEEPENHIAPHHIGKLIKRFKQLGNNDNSQVILTSHSPAIVKRIDPEDLRYLRIENNDSVLQTIVSDIQLPQSIDESYKYIKGAIQAYPELYFAKLVVLGEGDSEELLLPKFFDLLGKEIDSSQISIVPLGGRHVNYFWKLLNSLKIPYITLLDFDNERYGGGWGRIKYAIQQLLEIGIERSDLVTMEDGRILNDEDIARISSNQISDIFLKPLSSWINHLEKFNVFFSAPLDIDFLMLQYYKDYYLGTLSTNEGPVVSYTDENNDKKKIRLTKMDRTNDYQLIGFKNRISEAIQATLKDKSGPGDSFTDEEKELMIWYQYFFLGRGKPTTHMQFLSSISDDELKRNLPPVFEKIVRRAEELLGDIDYGEE</sequence>
<comment type="caution">
    <text evidence="3">The sequence shown here is derived from an EMBL/GenBank/DDBJ whole genome shotgun (WGS) entry which is preliminary data.</text>
</comment>
<dbReference type="InterPro" id="IPR027417">
    <property type="entry name" value="P-loop_NTPase"/>
</dbReference>
<name>A0A4T2GVV9_STRSU</name>
<dbReference type="SUPFAM" id="SSF52540">
    <property type="entry name" value="P-loop containing nucleoside triphosphate hydrolases"/>
    <property type="match status" value="1"/>
</dbReference>
<organism evidence="3 4">
    <name type="scientific">Streptococcus suis</name>
    <dbReference type="NCBI Taxonomy" id="1307"/>
    <lineage>
        <taxon>Bacteria</taxon>
        <taxon>Bacillati</taxon>
        <taxon>Bacillota</taxon>
        <taxon>Bacilli</taxon>
        <taxon>Lactobacillales</taxon>
        <taxon>Streptococcaceae</taxon>
        <taxon>Streptococcus</taxon>
    </lineage>
</organism>
<dbReference type="InterPro" id="IPR003959">
    <property type="entry name" value="ATPase_AAA_core"/>
</dbReference>
<dbReference type="PANTHER" id="PTHR43581:SF4">
    <property type="entry name" value="ATP_GTP PHOSPHATASE"/>
    <property type="match status" value="1"/>
</dbReference>
<evidence type="ECO:0000259" key="2">
    <source>
        <dbReference type="Pfam" id="PF20469"/>
    </source>
</evidence>
<dbReference type="InterPro" id="IPR034139">
    <property type="entry name" value="TOPRIM_OLD"/>
</dbReference>
<dbReference type="Gene3D" id="3.40.50.300">
    <property type="entry name" value="P-loop containing nucleotide triphosphate hydrolases"/>
    <property type="match status" value="1"/>
</dbReference>
<evidence type="ECO:0000313" key="3">
    <source>
        <dbReference type="EMBL" id="TII02884.1"/>
    </source>
</evidence>
<protein>
    <submittedName>
        <fullName evidence="3">DUF2813 domain-containing protein</fullName>
    </submittedName>
</protein>
<evidence type="ECO:0000259" key="1">
    <source>
        <dbReference type="Pfam" id="PF13304"/>
    </source>
</evidence>
<evidence type="ECO:0000313" key="4">
    <source>
        <dbReference type="Proteomes" id="UP000306426"/>
    </source>
</evidence>
<dbReference type="RefSeq" id="WP_136670742.1">
    <property type="nucleotide sequence ID" value="NZ_JAGFUY010000019.1"/>
</dbReference>
<dbReference type="Pfam" id="PF13304">
    <property type="entry name" value="AAA_21"/>
    <property type="match status" value="1"/>
</dbReference>
<gene>
    <name evidence="3" type="ORF">E8L09_07165</name>
</gene>
<reference evidence="3 4" key="1">
    <citation type="submission" date="2019-04" db="EMBL/GenBank/DDBJ databases">
        <title>Genome analysis of Streptococcus suis strain WUSS286.</title>
        <authorList>
            <person name="Chen H."/>
            <person name="Gao X."/>
            <person name="Wu Z."/>
        </authorList>
    </citation>
    <scope>NUCLEOTIDE SEQUENCE [LARGE SCALE GENOMIC DNA]</scope>
    <source>
        <strain evidence="3 4">WUSS286</strain>
    </source>
</reference>
<accession>A0A4T2GVV9</accession>
<proteinExistence type="predicted"/>
<dbReference type="EMBL" id="SSXK01000019">
    <property type="protein sequence ID" value="TII02884.1"/>
    <property type="molecule type" value="Genomic_DNA"/>
</dbReference>
<dbReference type="CDD" id="cd01026">
    <property type="entry name" value="TOPRIM_OLD"/>
    <property type="match status" value="1"/>
</dbReference>
<dbReference type="InterPro" id="IPR051396">
    <property type="entry name" value="Bact_Antivir_Def_Nuclease"/>
</dbReference>
<feature type="domain" description="ATPase AAA-type core" evidence="1">
    <location>
        <begin position="26"/>
        <end position="365"/>
    </location>
</feature>
<dbReference type="Proteomes" id="UP000306426">
    <property type="component" value="Unassembled WGS sequence"/>
</dbReference>
<dbReference type="PANTHER" id="PTHR43581">
    <property type="entry name" value="ATP/GTP PHOSPHATASE"/>
    <property type="match status" value="1"/>
</dbReference>
<dbReference type="AlphaFoldDB" id="A0A4T2GVV9"/>
<dbReference type="Pfam" id="PF20469">
    <property type="entry name" value="OLD-like_TOPRIM"/>
    <property type="match status" value="1"/>
</dbReference>